<feature type="region of interest" description="Disordered" evidence="9">
    <location>
        <begin position="327"/>
        <end position="358"/>
    </location>
</feature>
<evidence type="ECO:0000313" key="12">
    <source>
        <dbReference type="Proteomes" id="UP000177625"/>
    </source>
</evidence>
<evidence type="ECO:0000313" key="11">
    <source>
        <dbReference type="EMBL" id="CZT39805.1"/>
    </source>
</evidence>
<comment type="similarity">
    <text evidence="7">Belongs to the UPF0743 family.</text>
</comment>
<keyword evidence="6" id="KW-0539">Nucleus</keyword>
<dbReference type="Gene3D" id="3.30.1490.490">
    <property type="match status" value="1"/>
</dbReference>
<evidence type="ECO:0000256" key="9">
    <source>
        <dbReference type="SAM" id="MobiDB-lite"/>
    </source>
</evidence>
<keyword evidence="12" id="KW-1185">Reference proteome</keyword>
<feature type="compositionally biased region" description="Basic and acidic residues" evidence="9">
    <location>
        <begin position="213"/>
        <end position="235"/>
    </location>
</feature>
<dbReference type="GO" id="GO:0000122">
    <property type="term" value="P:negative regulation of transcription by RNA polymerase II"/>
    <property type="evidence" value="ECO:0007669"/>
    <property type="project" value="TreeGrafter"/>
</dbReference>
<feature type="compositionally biased region" description="Basic and acidic residues" evidence="9">
    <location>
        <begin position="243"/>
        <end position="255"/>
    </location>
</feature>
<evidence type="ECO:0000256" key="7">
    <source>
        <dbReference type="ARBA" id="ARBA00061084"/>
    </source>
</evidence>
<evidence type="ECO:0000256" key="5">
    <source>
        <dbReference type="ARBA" id="ARBA00022833"/>
    </source>
</evidence>
<dbReference type="Pfam" id="PF08790">
    <property type="entry name" value="zf-LYAR"/>
    <property type="match status" value="1"/>
</dbReference>
<organism evidence="11 12">
    <name type="scientific">Rhynchosporium secalis</name>
    <name type="common">Barley scald fungus</name>
    <dbReference type="NCBI Taxonomy" id="38038"/>
    <lineage>
        <taxon>Eukaryota</taxon>
        <taxon>Fungi</taxon>
        <taxon>Dikarya</taxon>
        <taxon>Ascomycota</taxon>
        <taxon>Pezizomycotina</taxon>
        <taxon>Leotiomycetes</taxon>
        <taxon>Helotiales</taxon>
        <taxon>Ploettnerulaceae</taxon>
        <taxon>Rhynchosporium</taxon>
    </lineage>
</organism>
<evidence type="ECO:0000259" key="10">
    <source>
        <dbReference type="Pfam" id="PF08790"/>
    </source>
</evidence>
<gene>
    <name evidence="11" type="ORF">RSE6_00017</name>
</gene>
<dbReference type="GO" id="GO:0003677">
    <property type="term" value="F:DNA binding"/>
    <property type="evidence" value="ECO:0007669"/>
    <property type="project" value="InterPro"/>
</dbReference>
<dbReference type="PANTHER" id="PTHR13100:SF10">
    <property type="entry name" value="CELL GROWTH-REGULATING NUCLEOLAR PROTEIN"/>
    <property type="match status" value="1"/>
</dbReference>
<accession>A0A1E1LU64</accession>
<proteinExistence type="inferred from homology"/>
<keyword evidence="4 8" id="KW-0863">Zinc-finger</keyword>
<dbReference type="InterPro" id="IPR039999">
    <property type="entry name" value="LYAR"/>
</dbReference>
<dbReference type="GO" id="GO:0006364">
    <property type="term" value="P:rRNA processing"/>
    <property type="evidence" value="ECO:0007669"/>
    <property type="project" value="TreeGrafter"/>
</dbReference>
<protein>
    <submittedName>
        <fullName evidence="11">Related to cell growth regulating nucleolar protein LYAR</fullName>
    </submittedName>
</protein>
<dbReference type="AlphaFoldDB" id="A0A1E1LU64"/>
<dbReference type="FunFam" id="3.30.1490.490:FF:000001">
    <property type="entry name" value="cell growth-regulating nucleolar protein-like"/>
    <property type="match status" value="1"/>
</dbReference>
<dbReference type="Proteomes" id="UP000177625">
    <property type="component" value="Unassembled WGS sequence"/>
</dbReference>
<dbReference type="PANTHER" id="PTHR13100">
    <property type="entry name" value="CELL GROWTH-REGULATING NUCLEOLAR PROTEIN LYAR"/>
    <property type="match status" value="1"/>
</dbReference>
<feature type="compositionally biased region" description="Low complexity" evidence="9">
    <location>
        <begin position="75"/>
        <end position="88"/>
    </location>
</feature>
<dbReference type="PROSITE" id="PS51804">
    <property type="entry name" value="ZF_C2HC_LYAR"/>
    <property type="match status" value="2"/>
</dbReference>
<comment type="subcellular location">
    <subcellularLocation>
        <location evidence="1">Nucleus</location>
    </subcellularLocation>
</comment>
<name>A0A1E1LU64_RHYSE</name>
<feature type="domain" description="Zinc finger C2H2 LYAR-type" evidence="10">
    <location>
        <begin position="30"/>
        <end position="57"/>
    </location>
</feature>
<dbReference type="InterPro" id="IPR036236">
    <property type="entry name" value="Znf_C2H2_sf"/>
</dbReference>
<dbReference type="GO" id="GO:0008270">
    <property type="term" value="F:zinc ion binding"/>
    <property type="evidence" value="ECO:0007669"/>
    <property type="project" value="UniProtKB-KW"/>
</dbReference>
<feature type="compositionally biased region" description="Pro residues" evidence="9">
    <location>
        <begin position="111"/>
        <end position="122"/>
    </location>
</feature>
<evidence type="ECO:0000256" key="4">
    <source>
        <dbReference type="ARBA" id="ARBA00022771"/>
    </source>
</evidence>
<sequence>MVSFSCENCGDVLTKKKLDPHRNQCYGASFTCIDCMVHFYGTEYRAHTSCVSEAQKYQGALYRPEKEKKGRNNNQQNHSQALVQQQQQHAAYVEDADDEYNHNSHIEIVEPPMPEAPSPPSAAPGFTHEPQSVNVFDFLVAGSTPNQSRLDLTAPEPMHMIEDTRDEDMESNHERDLVRVRFEDSAHSVSDLIEYGNGPIETSNSEYQTPAPKSERERERKKDRKQRELTREEKKDKKRKRLHVETQDLAARDDESMTDAPPVLHSGLTGGLNRLMSRPSVFPPSPDYSGGDVGDASPGSPLKKTKHTKNLKRGRVNTISNNLMSLISTNRVSSREHSEDRPKRKHRRHREDSDRPARKMIEYEPMNGEEVALEDNGSQLVVYQPRADLLLSFVNKGPDSERGLSMNKALKRYHRERAASNTGLGKHVEEKELWRSLRMKKNDRGEIVLFL</sequence>
<evidence type="ECO:0000256" key="1">
    <source>
        <dbReference type="ARBA" id="ARBA00004123"/>
    </source>
</evidence>
<keyword evidence="5" id="KW-0862">Zinc</keyword>
<dbReference type="SUPFAM" id="SSF57667">
    <property type="entry name" value="beta-beta-alpha zinc fingers"/>
    <property type="match status" value="2"/>
</dbReference>
<dbReference type="InterPro" id="IPR014898">
    <property type="entry name" value="Znf_C2H2_LYAR"/>
</dbReference>
<evidence type="ECO:0000256" key="3">
    <source>
        <dbReference type="ARBA" id="ARBA00022737"/>
    </source>
</evidence>
<dbReference type="GO" id="GO:0005730">
    <property type="term" value="C:nucleolus"/>
    <property type="evidence" value="ECO:0007669"/>
    <property type="project" value="TreeGrafter"/>
</dbReference>
<evidence type="ECO:0000256" key="6">
    <source>
        <dbReference type="ARBA" id="ARBA00023242"/>
    </source>
</evidence>
<reference evidence="12" key="1">
    <citation type="submission" date="2016-03" db="EMBL/GenBank/DDBJ databases">
        <authorList>
            <person name="Guldener U."/>
        </authorList>
    </citation>
    <scope>NUCLEOTIDE SEQUENCE [LARGE SCALE GENOMIC DNA]</scope>
</reference>
<keyword evidence="3" id="KW-0677">Repeat</keyword>
<feature type="compositionally biased region" description="Basic and acidic residues" evidence="9">
    <location>
        <begin position="333"/>
        <end position="342"/>
    </location>
</feature>
<keyword evidence="2" id="KW-0479">Metal-binding</keyword>
<evidence type="ECO:0000256" key="8">
    <source>
        <dbReference type="PROSITE-ProRule" id="PRU01145"/>
    </source>
</evidence>
<feature type="region of interest" description="Disordered" evidence="9">
    <location>
        <begin position="194"/>
        <end position="310"/>
    </location>
</feature>
<evidence type="ECO:0000256" key="2">
    <source>
        <dbReference type="ARBA" id="ARBA00022723"/>
    </source>
</evidence>
<dbReference type="EMBL" id="FJVC01000001">
    <property type="protein sequence ID" value="CZT39805.1"/>
    <property type="molecule type" value="Genomic_DNA"/>
</dbReference>
<feature type="region of interest" description="Disordered" evidence="9">
    <location>
        <begin position="66"/>
        <end position="92"/>
    </location>
</feature>
<feature type="region of interest" description="Disordered" evidence="9">
    <location>
        <begin position="109"/>
        <end position="129"/>
    </location>
</feature>